<dbReference type="PANTHER" id="PTHR40940:SF1">
    <property type="entry name" value="PROTEIN BATD"/>
    <property type="match status" value="1"/>
</dbReference>
<dbReference type="EMBL" id="WIXI01000039">
    <property type="protein sequence ID" value="MQY46186.1"/>
    <property type="molecule type" value="Genomic_DNA"/>
</dbReference>
<dbReference type="PANTHER" id="PTHR40940">
    <property type="entry name" value="PROTEIN BATD-RELATED"/>
    <property type="match status" value="1"/>
</dbReference>
<comment type="caution">
    <text evidence="2">The sequence shown here is derived from an EMBL/GenBank/DDBJ whole genome shotgun (WGS) entry which is preliminary data.</text>
</comment>
<accession>A0A6A8AAB1</accession>
<feature type="chain" id="PRO_5025685903" description="Protein BatD" evidence="1">
    <location>
        <begin position="19"/>
        <end position="439"/>
    </location>
</feature>
<dbReference type="RefSeq" id="WP_153353682.1">
    <property type="nucleotide sequence ID" value="NZ_WIXI01000039.1"/>
</dbReference>
<evidence type="ECO:0000256" key="1">
    <source>
        <dbReference type="SAM" id="SignalP"/>
    </source>
</evidence>
<keyword evidence="3" id="KW-1185">Reference proteome</keyword>
<keyword evidence="1" id="KW-0732">Signal</keyword>
<organism evidence="2 3">
    <name type="scientific">Endobacterium cereale</name>
    <dbReference type="NCBI Taxonomy" id="2663029"/>
    <lineage>
        <taxon>Bacteria</taxon>
        <taxon>Pseudomonadati</taxon>
        <taxon>Pseudomonadota</taxon>
        <taxon>Alphaproteobacteria</taxon>
        <taxon>Hyphomicrobiales</taxon>
        <taxon>Rhizobiaceae</taxon>
        <taxon>Endobacterium</taxon>
    </lineage>
</organism>
<gene>
    <name evidence="2" type="ORF">GAO09_09000</name>
</gene>
<evidence type="ECO:0008006" key="4">
    <source>
        <dbReference type="Google" id="ProtNLM"/>
    </source>
</evidence>
<evidence type="ECO:0000313" key="3">
    <source>
        <dbReference type="Proteomes" id="UP000435138"/>
    </source>
</evidence>
<reference evidence="2 3" key="1">
    <citation type="submission" date="2019-11" db="EMBL/GenBank/DDBJ databases">
        <title>Genome analysis of Rhizobacterium cereale a novel genus and species isolated from maize roots in North Spain.</title>
        <authorList>
            <person name="Menendez E."/>
            <person name="Flores-Felix J.D."/>
            <person name="Ramirez-Bahena M.-H."/>
            <person name="Igual J.M."/>
            <person name="Garcia-Fraile P."/>
            <person name="Peix A."/>
            <person name="Velazquez E."/>
        </authorList>
    </citation>
    <scope>NUCLEOTIDE SEQUENCE [LARGE SCALE GENOMIC DNA]</scope>
    <source>
        <strain evidence="2 3">RZME27</strain>
    </source>
</reference>
<feature type="signal peptide" evidence="1">
    <location>
        <begin position="1"/>
        <end position="18"/>
    </location>
</feature>
<proteinExistence type="predicted"/>
<dbReference type="Proteomes" id="UP000435138">
    <property type="component" value="Unassembled WGS sequence"/>
</dbReference>
<dbReference type="InterPro" id="IPR025738">
    <property type="entry name" value="BatD"/>
</dbReference>
<name>A0A6A8AAB1_9HYPH</name>
<protein>
    <recommendedName>
        <fullName evidence="4">Protein BatD</fullName>
    </recommendedName>
</protein>
<sequence>MRLFVLLFSLLAGGSTFASEPFGRASIMEVEKIVPGQQVHVVVEVFAPDFFTSPPQFPLFDAPDALVTLSNDIAQNMVQRMDGVQYAGIRKSYVVVPEKPGSFALPEIDIDLGYSSNGTSVKSTVKVGLPSFEVSDSPGSNALPFAARNLTITQSFDRDASSLTAGDALVRTIVIFAEDTQAMLIPSVDFAETVGIKQYVKPPVLAEGVERRGIGRSVQSGSTRTQTVVYTTTEVGRFSLPKISYPWFDTENGAVALASLPAVDLVVARDTSANEDIAPTSEEDSAVSERVTWRKWGPALLVLALGLTAFVSIRRNSQSIRAWARRIKNKRRNSPKRRLKRLRATIADGGEFAIYRTLQDWSVDLSYPTVAAWVEAQQNTSLTEQVAILERRLFRSQDVELDRKALSLAIAIPKRRTIVTKSELPELNPTTRSSLLPPL</sequence>
<evidence type="ECO:0000313" key="2">
    <source>
        <dbReference type="EMBL" id="MQY46186.1"/>
    </source>
</evidence>
<dbReference type="AlphaFoldDB" id="A0A6A8AAB1"/>